<dbReference type="AlphaFoldDB" id="A0A7W9CIV8"/>
<name>A0A7W9CIV8_9CAUL</name>
<feature type="signal peptide" evidence="1">
    <location>
        <begin position="1"/>
        <end position="24"/>
    </location>
</feature>
<accession>A0A7W9CIV8</accession>
<evidence type="ECO:0000256" key="1">
    <source>
        <dbReference type="SAM" id="SignalP"/>
    </source>
</evidence>
<evidence type="ECO:0000313" key="3">
    <source>
        <dbReference type="Proteomes" id="UP000545037"/>
    </source>
</evidence>
<dbReference type="RefSeq" id="WP_183213447.1">
    <property type="nucleotide sequence ID" value="NZ_JACHOR010000003.1"/>
</dbReference>
<keyword evidence="1" id="KW-0732">Signal</keyword>
<comment type="caution">
    <text evidence="2">The sequence shown here is derived from an EMBL/GenBank/DDBJ whole genome shotgun (WGS) entry which is preliminary data.</text>
</comment>
<protein>
    <recommendedName>
        <fullName evidence="4">Lipoprotein</fullName>
    </recommendedName>
</protein>
<reference evidence="2 3" key="1">
    <citation type="submission" date="2020-08" db="EMBL/GenBank/DDBJ databases">
        <title>Genomic Encyclopedia of Type Strains, Phase IV (KMG-IV): sequencing the most valuable type-strain genomes for metagenomic binning, comparative biology and taxonomic classification.</title>
        <authorList>
            <person name="Goeker M."/>
        </authorList>
    </citation>
    <scope>NUCLEOTIDE SEQUENCE [LARGE SCALE GENOMIC DNA]</scope>
    <source>
        <strain evidence="2 3">DSM 4737</strain>
    </source>
</reference>
<dbReference type="EMBL" id="JACHOR010000003">
    <property type="protein sequence ID" value="MBB5746484.1"/>
    <property type="molecule type" value="Genomic_DNA"/>
</dbReference>
<feature type="chain" id="PRO_5031273015" description="Lipoprotein" evidence="1">
    <location>
        <begin position="25"/>
        <end position="170"/>
    </location>
</feature>
<sequence>MTRPDLALGLLLSTALLAACGQEAAVNSPTEPAPAIETPAMATPGVDSGIAGSGAMPGTGPTSFVGRWSRDVSWCADPAGNPRTLAITPVQFAGDGQRCEIASIDQAVNGYDANLQCQTGTGPRTERVSMTVAGQVLTLTWLDRQDDPVTLTKCTTLGDNSTKAPALPVP</sequence>
<gene>
    <name evidence="2" type="ORF">GGR13_002088</name>
</gene>
<organism evidence="2 3">
    <name type="scientific">Brevundimonas variabilis</name>
    <dbReference type="NCBI Taxonomy" id="74312"/>
    <lineage>
        <taxon>Bacteria</taxon>
        <taxon>Pseudomonadati</taxon>
        <taxon>Pseudomonadota</taxon>
        <taxon>Alphaproteobacteria</taxon>
        <taxon>Caulobacterales</taxon>
        <taxon>Caulobacteraceae</taxon>
        <taxon>Brevundimonas</taxon>
    </lineage>
</organism>
<proteinExistence type="predicted"/>
<dbReference type="PROSITE" id="PS51257">
    <property type="entry name" value="PROKAR_LIPOPROTEIN"/>
    <property type="match status" value="1"/>
</dbReference>
<keyword evidence="3" id="KW-1185">Reference proteome</keyword>
<dbReference type="Proteomes" id="UP000545037">
    <property type="component" value="Unassembled WGS sequence"/>
</dbReference>
<evidence type="ECO:0000313" key="2">
    <source>
        <dbReference type="EMBL" id="MBB5746484.1"/>
    </source>
</evidence>
<evidence type="ECO:0008006" key="4">
    <source>
        <dbReference type="Google" id="ProtNLM"/>
    </source>
</evidence>